<sequence length="144" mass="17270">MSKTPKINRVWNKQEKRIVRLLYRKGFDIDLSNLYWVSYKKTGKKYRRKGSTFSSPGYRDEVYFCIKDYWGEYEEHSLVDIFIETKTWENIPDDVLKNCDHMSEVYSLSNFQCKSRKWLIKYLSALPTVRCDSKINKILKITTA</sequence>
<proteinExistence type="predicted"/>
<dbReference type="EMBL" id="BK032557">
    <property type="protein sequence ID" value="DAF47626.1"/>
    <property type="molecule type" value="Genomic_DNA"/>
</dbReference>
<name>A0A8S5SAA0_9CAUD</name>
<reference evidence="1" key="1">
    <citation type="journal article" date="2021" name="Proc. Natl. Acad. Sci. U.S.A.">
        <title>A Catalog of Tens of Thousands of Viruses from Human Metagenomes Reveals Hidden Associations with Chronic Diseases.</title>
        <authorList>
            <person name="Tisza M.J."/>
            <person name="Buck C.B."/>
        </authorList>
    </citation>
    <scope>NUCLEOTIDE SEQUENCE</scope>
    <source>
        <strain evidence="1">CtByu2</strain>
    </source>
</reference>
<evidence type="ECO:0000313" key="1">
    <source>
        <dbReference type="EMBL" id="DAF47626.1"/>
    </source>
</evidence>
<protein>
    <submittedName>
        <fullName evidence="1">Uncharacterized protein</fullName>
    </submittedName>
</protein>
<organism evidence="1">
    <name type="scientific">Myoviridae sp. ctByu2</name>
    <dbReference type="NCBI Taxonomy" id="2827668"/>
    <lineage>
        <taxon>Viruses</taxon>
        <taxon>Duplodnaviria</taxon>
        <taxon>Heunggongvirae</taxon>
        <taxon>Uroviricota</taxon>
        <taxon>Caudoviricetes</taxon>
    </lineage>
</organism>
<accession>A0A8S5SAA0</accession>